<comment type="caution">
    <text evidence="2">The sequence shown here is derived from an EMBL/GenBank/DDBJ whole genome shotgun (WGS) entry which is preliminary data.</text>
</comment>
<feature type="region of interest" description="Disordered" evidence="1">
    <location>
        <begin position="73"/>
        <end position="93"/>
    </location>
</feature>
<sequence>MELLSDQALDMLNSNAEQQRRTTFSSVTPDRSDAHNATLAPFFDRTISGMACGATWRSLHGDMSRRCEKRRSAVAHRGSERLRGVAHDELPYA</sequence>
<feature type="compositionally biased region" description="Polar residues" evidence="1">
    <location>
        <begin position="12"/>
        <end position="29"/>
    </location>
</feature>
<protein>
    <submittedName>
        <fullName evidence="2">Uncharacterized protein</fullName>
    </submittedName>
</protein>
<dbReference type="AlphaFoldDB" id="A0A4Z2HSD8"/>
<evidence type="ECO:0000313" key="2">
    <source>
        <dbReference type="EMBL" id="TNN67732.1"/>
    </source>
</evidence>
<dbReference type="EMBL" id="SRLO01000199">
    <property type="protein sequence ID" value="TNN67732.1"/>
    <property type="molecule type" value="Genomic_DNA"/>
</dbReference>
<organism evidence="2 3">
    <name type="scientific">Liparis tanakae</name>
    <name type="common">Tanaka's snailfish</name>
    <dbReference type="NCBI Taxonomy" id="230148"/>
    <lineage>
        <taxon>Eukaryota</taxon>
        <taxon>Metazoa</taxon>
        <taxon>Chordata</taxon>
        <taxon>Craniata</taxon>
        <taxon>Vertebrata</taxon>
        <taxon>Euteleostomi</taxon>
        <taxon>Actinopterygii</taxon>
        <taxon>Neopterygii</taxon>
        <taxon>Teleostei</taxon>
        <taxon>Neoteleostei</taxon>
        <taxon>Acanthomorphata</taxon>
        <taxon>Eupercaria</taxon>
        <taxon>Perciformes</taxon>
        <taxon>Cottioidei</taxon>
        <taxon>Cottales</taxon>
        <taxon>Liparidae</taxon>
        <taxon>Liparis</taxon>
    </lineage>
</organism>
<gene>
    <name evidence="2" type="ORF">EYF80_022048</name>
</gene>
<evidence type="ECO:0000313" key="3">
    <source>
        <dbReference type="Proteomes" id="UP000314294"/>
    </source>
</evidence>
<feature type="compositionally biased region" description="Basic and acidic residues" evidence="1">
    <location>
        <begin position="77"/>
        <end position="93"/>
    </location>
</feature>
<dbReference type="Proteomes" id="UP000314294">
    <property type="component" value="Unassembled WGS sequence"/>
</dbReference>
<reference evidence="2 3" key="1">
    <citation type="submission" date="2019-03" db="EMBL/GenBank/DDBJ databases">
        <title>First draft genome of Liparis tanakae, snailfish: a comprehensive survey of snailfish specific genes.</title>
        <authorList>
            <person name="Kim W."/>
            <person name="Song I."/>
            <person name="Jeong J.-H."/>
            <person name="Kim D."/>
            <person name="Kim S."/>
            <person name="Ryu S."/>
            <person name="Song J.Y."/>
            <person name="Lee S.K."/>
        </authorList>
    </citation>
    <scope>NUCLEOTIDE SEQUENCE [LARGE SCALE GENOMIC DNA]</scope>
    <source>
        <tissue evidence="2">Muscle</tissue>
    </source>
</reference>
<keyword evidence="3" id="KW-1185">Reference proteome</keyword>
<evidence type="ECO:0000256" key="1">
    <source>
        <dbReference type="SAM" id="MobiDB-lite"/>
    </source>
</evidence>
<name>A0A4Z2HSD8_9TELE</name>
<proteinExistence type="predicted"/>
<feature type="region of interest" description="Disordered" evidence="1">
    <location>
        <begin position="1"/>
        <end position="32"/>
    </location>
</feature>
<accession>A0A4Z2HSD8</accession>